<evidence type="ECO:0000259" key="2">
    <source>
        <dbReference type="PROSITE" id="PS50937"/>
    </source>
</evidence>
<dbReference type="InterPro" id="IPR000551">
    <property type="entry name" value="MerR-type_HTH_dom"/>
</dbReference>
<dbReference type="Pfam" id="PF13411">
    <property type="entry name" value="MerR_1"/>
    <property type="match status" value="1"/>
</dbReference>
<dbReference type="EMBL" id="PRDG01000003">
    <property type="protein sequence ID" value="MBP2623338.1"/>
    <property type="molecule type" value="Genomic_DNA"/>
</dbReference>
<evidence type="ECO:0000313" key="4">
    <source>
        <dbReference type="Proteomes" id="UP001519296"/>
    </source>
</evidence>
<dbReference type="SUPFAM" id="SSF46955">
    <property type="entry name" value="Putative DNA-binding domain"/>
    <property type="match status" value="1"/>
</dbReference>
<dbReference type="CDD" id="cd01106">
    <property type="entry name" value="HTH_TipAL-Mta"/>
    <property type="match status" value="1"/>
</dbReference>
<name>A0ABS5B3C6_9STRE</name>
<evidence type="ECO:0000313" key="3">
    <source>
        <dbReference type="EMBL" id="MBP2623338.1"/>
    </source>
</evidence>
<dbReference type="PANTHER" id="PTHR30204:SF90">
    <property type="entry name" value="HTH-TYPE TRANSCRIPTIONAL ACTIVATOR MTA"/>
    <property type="match status" value="1"/>
</dbReference>
<keyword evidence="1" id="KW-0238">DNA-binding</keyword>
<gene>
    <name evidence="3" type="ORF">C4K46_05225</name>
</gene>
<dbReference type="RefSeq" id="WP_209627841.1">
    <property type="nucleotide sequence ID" value="NZ_PRDG01000003.1"/>
</dbReference>
<dbReference type="PROSITE" id="PS50937">
    <property type="entry name" value="HTH_MERR_2"/>
    <property type="match status" value="1"/>
</dbReference>
<sequence>MDKDFYSSGELASLVGLSVRTIRYYDNIGLLPSSERTVAGHRRYGAADLVRLEQIIIYKKLNFSLKDIQKLLLVNPENQDILASLDQQQYLLAEQMEELHNAHLGIELMKKRLLGGQALSFANLLRAFQLLPKSSIFKQAPTYLSPQQREKWGQVFSDNHLVTDFYHDWKEAIMEALFLQAQGLAANSPEAQEMASHWWAALERFSAGLPAGLGQEIADLNLEAELTQNQADLILAKDYLEEALNIYLEGR</sequence>
<feature type="domain" description="HTH merR-type" evidence="2">
    <location>
        <begin position="9"/>
        <end position="74"/>
    </location>
</feature>
<accession>A0ABS5B3C6</accession>
<proteinExistence type="predicted"/>
<dbReference type="InterPro" id="IPR009061">
    <property type="entry name" value="DNA-bd_dom_put_sf"/>
</dbReference>
<evidence type="ECO:0000256" key="1">
    <source>
        <dbReference type="ARBA" id="ARBA00023125"/>
    </source>
</evidence>
<organism evidence="3 4">
    <name type="scientific">Streptococcus oricebi</name>
    <dbReference type="NCBI Taxonomy" id="1547447"/>
    <lineage>
        <taxon>Bacteria</taxon>
        <taxon>Bacillati</taxon>
        <taxon>Bacillota</taxon>
        <taxon>Bacilli</taxon>
        <taxon>Lactobacillales</taxon>
        <taxon>Streptococcaceae</taxon>
        <taxon>Streptococcus</taxon>
    </lineage>
</organism>
<dbReference type="Gene3D" id="1.10.1660.10">
    <property type="match status" value="1"/>
</dbReference>
<dbReference type="PROSITE" id="PS00552">
    <property type="entry name" value="HTH_MERR_1"/>
    <property type="match status" value="1"/>
</dbReference>
<dbReference type="SMART" id="SM00422">
    <property type="entry name" value="HTH_MERR"/>
    <property type="match status" value="1"/>
</dbReference>
<protein>
    <recommendedName>
        <fullName evidence="2">HTH merR-type domain-containing protein</fullName>
    </recommendedName>
</protein>
<reference evidence="3 4" key="1">
    <citation type="submission" date="2018-02" db="EMBL/GenBank/DDBJ databases">
        <title>Draft genome sequence of Streptococcus oricebi CCUG 70868T type strain.</title>
        <authorList>
            <person name="Mendez V."/>
            <person name="Salva-Serra F."/>
            <person name="Jaen-Luchoro D."/>
            <person name="Gonzales-Siles L."/>
            <person name="Karlsson R."/>
            <person name="Engstrom-Jakobsson H."/>
            <person name="Busquets A."/>
            <person name="Gomila M."/>
            <person name="Pineiro-Iglesias B."/>
            <person name="Bennasar-Figueras A."/>
            <person name="Seeger M."/>
            <person name="Moore E."/>
        </authorList>
    </citation>
    <scope>NUCLEOTIDE SEQUENCE [LARGE SCALE GENOMIC DNA]</scope>
    <source>
        <strain evidence="3 4">CCUG 70868</strain>
    </source>
</reference>
<dbReference type="InterPro" id="IPR047057">
    <property type="entry name" value="MerR_fam"/>
</dbReference>
<dbReference type="Proteomes" id="UP001519296">
    <property type="component" value="Unassembled WGS sequence"/>
</dbReference>
<comment type="caution">
    <text evidence="3">The sequence shown here is derived from an EMBL/GenBank/DDBJ whole genome shotgun (WGS) entry which is preliminary data.</text>
</comment>
<dbReference type="PANTHER" id="PTHR30204">
    <property type="entry name" value="REDOX-CYCLING DRUG-SENSING TRANSCRIPTIONAL ACTIVATOR SOXR"/>
    <property type="match status" value="1"/>
</dbReference>
<keyword evidence="4" id="KW-1185">Reference proteome</keyword>
<dbReference type="PRINTS" id="PR00040">
    <property type="entry name" value="HTHMERR"/>
</dbReference>